<feature type="domain" description="DUF4224" evidence="1">
    <location>
        <begin position="4"/>
        <end position="46"/>
    </location>
</feature>
<dbReference type="RefSeq" id="WP_066075566.1">
    <property type="nucleotide sequence ID" value="NZ_CP181246.1"/>
</dbReference>
<proteinExistence type="predicted"/>
<dbReference type="AlphaFoldDB" id="A0A378URC5"/>
<dbReference type="InterPro" id="IPR025319">
    <property type="entry name" value="DUF4224"/>
</dbReference>
<dbReference type="Pfam" id="PF13986">
    <property type="entry name" value="DUF4224"/>
    <property type="match status" value="1"/>
</dbReference>
<evidence type="ECO:0000259" key="1">
    <source>
        <dbReference type="Pfam" id="PF13986"/>
    </source>
</evidence>
<evidence type="ECO:0000313" key="4">
    <source>
        <dbReference type="Proteomes" id="UP000254651"/>
    </source>
</evidence>
<organism evidence="3 4">
    <name type="scientific">Bergeriella denitrificans</name>
    <name type="common">Neisseria denitrificans</name>
    <dbReference type="NCBI Taxonomy" id="494"/>
    <lineage>
        <taxon>Bacteria</taxon>
        <taxon>Pseudomonadati</taxon>
        <taxon>Pseudomonadota</taxon>
        <taxon>Betaproteobacteria</taxon>
        <taxon>Neisseriales</taxon>
        <taxon>Neisseriaceae</taxon>
        <taxon>Bergeriella</taxon>
    </lineage>
</organism>
<gene>
    <name evidence="2" type="ORF">NCTC10295_02202</name>
    <name evidence="3" type="ORF">NCTC10295_02341</name>
</gene>
<sequence>MSAFLTREELKELTGRSHPRRQIEVLKQNRIPFTTTAAGRPVVAWETLYGKRTKAPAVQEPTWQPAVLFNTA</sequence>
<dbReference type="EMBL" id="UGQS01000003">
    <property type="protein sequence ID" value="STZ83005.1"/>
    <property type="molecule type" value="Genomic_DNA"/>
</dbReference>
<accession>A0A378URC5</accession>
<name>A0A378URC5_BERDE</name>
<dbReference type="Proteomes" id="UP000254651">
    <property type="component" value="Unassembled WGS sequence"/>
</dbReference>
<protein>
    <recommendedName>
        <fullName evidence="1">DUF4224 domain-containing protein</fullName>
    </recommendedName>
</protein>
<keyword evidence="4" id="KW-1185">Reference proteome</keyword>
<evidence type="ECO:0000313" key="2">
    <source>
        <dbReference type="EMBL" id="STZ77385.1"/>
    </source>
</evidence>
<evidence type="ECO:0000313" key="3">
    <source>
        <dbReference type="EMBL" id="STZ83005.1"/>
    </source>
</evidence>
<dbReference type="EMBL" id="UGQS01000002">
    <property type="protein sequence ID" value="STZ77385.1"/>
    <property type="molecule type" value="Genomic_DNA"/>
</dbReference>
<reference evidence="3 4" key="1">
    <citation type="submission" date="2018-06" db="EMBL/GenBank/DDBJ databases">
        <authorList>
            <consortium name="Pathogen Informatics"/>
            <person name="Doyle S."/>
        </authorList>
    </citation>
    <scope>NUCLEOTIDE SEQUENCE [LARGE SCALE GENOMIC DNA]</scope>
    <source>
        <strain evidence="3 4">NCTC10295</strain>
    </source>
</reference>